<evidence type="ECO:0000256" key="4">
    <source>
        <dbReference type="SAM" id="MobiDB-lite"/>
    </source>
</evidence>
<reference evidence="5 6" key="1">
    <citation type="journal article" date="2007" name="Science">
        <title>Sea anemone genome reveals ancestral eumetazoan gene repertoire and genomic organization.</title>
        <authorList>
            <person name="Putnam N.H."/>
            <person name="Srivastava M."/>
            <person name="Hellsten U."/>
            <person name="Dirks B."/>
            <person name="Chapman J."/>
            <person name="Salamov A."/>
            <person name="Terry A."/>
            <person name="Shapiro H."/>
            <person name="Lindquist E."/>
            <person name="Kapitonov V.V."/>
            <person name="Jurka J."/>
            <person name="Genikhovich G."/>
            <person name="Grigoriev I.V."/>
            <person name="Lucas S.M."/>
            <person name="Steele R.E."/>
            <person name="Finnerty J.R."/>
            <person name="Technau U."/>
            <person name="Martindale M.Q."/>
            <person name="Rokhsar D.S."/>
        </authorList>
    </citation>
    <scope>NUCLEOTIDE SEQUENCE [LARGE SCALE GENOMIC DNA]</scope>
    <source>
        <strain evidence="6">CH2 X CH6</strain>
    </source>
</reference>
<dbReference type="Proteomes" id="UP000001593">
    <property type="component" value="Unassembled WGS sequence"/>
</dbReference>
<feature type="repeat" description="WD" evidence="3">
    <location>
        <begin position="224"/>
        <end position="264"/>
    </location>
</feature>
<evidence type="ECO:0000256" key="2">
    <source>
        <dbReference type="ARBA" id="ARBA00022737"/>
    </source>
</evidence>
<dbReference type="eggNOG" id="ENOG502QURA">
    <property type="taxonomic scope" value="Eukaryota"/>
</dbReference>
<dbReference type="Gene3D" id="2.130.10.10">
    <property type="entry name" value="YVTN repeat-like/Quinoprotein amine dehydrogenase"/>
    <property type="match status" value="2"/>
</dbReference>
<evidence type="ECO:0000256" key="1">
    <source>
        <dbReference type="ARBA" id="ARBA00022574"/>
    </source>
</evidence>
<evidence type="ECO:0000313" key="6">
    <source>
        <dbReference type="Proteomes" id="UP000001593"/>
    </source>
</evidence>
<dbReference type="InParanoid" id="A7S209"/>
<accession>A7S209</accession>
<dbReference type="PhylomeDB" id="A7S209"/>
<dbReference type="STRING" id="45351.A7S209"/>
<dbReference type="PROSITE" id="PS50082">
    <property type="entry name" value="WD_REPEATS_2"/>
    <property type="match status" value="4"/>
</dbReference>
<feature type="compositionally biased region" description="Basic residues" evidence="4">
    <location>
        <begin position="1"/>
        <end position="10"/>
    </location>
</feature>
<dbReference type="InterPro" id="IPR020472">
    <property type="entry name" value="WD40_PAC1"/>
</dbReference>
<dbReference type="SMART" id="SM00320">
    <property type="entry name" value="WD40"/>
    <property type="match status" value="6"/>
</dbReference>
<dbReference type="HOGENOM" id="CLU_047570_0_0_1"/>
<sequence>MFGMFRRRQKERQQDDNIPEITDDQSRNPFTELTLLTSHEDIVHLLMVIDKTRIVSASDDCTAIIWDCKTGKQLHTLKGHTRPITCMMVHNPPEEFTVLDDDLSSMLLLTGSSDKLICVWDVDDGQCLHTLTEHSMSIKCLVSLQEMNCFLSGGQSLCLWGANGALLSKLERSSEHSDIHTMLPIKNNRVVAASNKTLVVYSVKYSEDSSEGPSTLQIAFFRKLSSHREAIRCLVHVADSMFASASLDGAIVLWSSHSLSSTRQLNLMKNYEGNSHMYPYSVQHLFSVDQRYIFASIGHGFILYDAVSGASLAEVKNAHYGKIVHLLLLYDGYMLATCSEDGSIRLWGAPSRPVLFDGDTSILQLGTPVEKFLGRRLKDLESISKPVEPCLLGECLAHSGKVNMAVDCGCEGFASCANDDLVVLWKGPIGLHNV</sequence>
<proteinExistence type="predicted"/>
<dbReference type="EMBL" id="DS469566">
    <property type="protein sequence ID" value="EDO42332.1"/>
    <property type="molecule type" value="Genomic_DNA"/>
</dbReference>
<protein>
    <recommendedName>
        <fullName evidence="7">WD repeat-containing protein 41</fullName>
    </recommendedName>
</protein>
<dbReference type="InterPro" id="IPR001680">
    <property type="entry name" value="WD40_rpt"/>
</dbReference>
<dbReference type="OMA" id="VCLWNAQ"/>
<keyword evidence="6" id="KW-1185">Reference proteome</keyword>
<feature type="repeat" description="WD" evidence="3">
    <location>
        <begin position="316"/>
        <end position="347"/>
    </location>
</feature>
<gene>
    <name evidence="5" type="ORF">NEMVEDRAFT_v1g242282</name>
</gene>
<dbReference type="InterPro" id="IPR015943">
    <property type="entry name" value="WD40/YVTN_repeat-like_dom_sf"/>
</dbReference>
<dbReference type="PANTHER" id="PTHR22805:SF2">
    <property type="entry name" value="WD REPEAT-CONTAINING PROTEIN 41"/>
    <property type="match status" value="1"/>
</dbReference>
<name>A7S209_NEMVE</name>
<evidence type="ECO:0000256" key="3">
    <source>
        <dbReference type="PROSITE-ProRule" id="PRU00221"/>
    </source>
</evidence>
<feature type="repeat" description="WD" evidence="3">
    <location>
        <begin position="36"/>
        <end position="76"/>
    </location>
</feature>
<evidence type="ECO:0000313" key="5">
    <source>
        <dbReference type="EMBL" id="EDO42332.1"/>
    </source>
</evidence>
<dbReference type="InterPro" id="IPR036322">
    <property type="entry name" value="WD40_repeat_dom_sf"/>
</dbReference>
<evidence type="ECO:0008006" key="7">
    <source>
        <dbReference type="Google" id="ProtNLM"/>
    </source>
</evidence>
<keyword evidence="2" id="KW-0677">Repeat</keyword>
<dbReference type="InterPro" id="IPR040102">
    <property type="entry name" value="WDR41"/>
</dbReference>
<dbReference type="SUPFAM" id="SSF50978">
    <property type="entry name" value="WD40 repeat-like"/>
    <property type="match status" value="1"/>
</dbReference>
<dbReference type="PANTHER" id="PTHR22805">
    <property type="entry name" value="WDR41-RELATED"/>
    <property type="match status" value="1"/>
</dbReference>
<dbReference type="PRINTS" id="PR00320">
    <property type="entry name" value="GPROTEINBRPT"/>
</dbReference>
<feature type="region of interest" description="Disordered" evidence="4">
    <location>
        <begin position="1"/>
        <end position="25"/>
    </location>
</feature>
<organism evidence="5 6">
    <name type="scientific">Nematostella vectensis</name>
    <name type="common">Starlet sea anemone</name>
    <dbReference type="NCBI Taxonomy" id="45351"/>
    <lineage>
        <taxon>Eukaryota</taxon>
        <taxon>Metazoa</taxon>
        <taxon>Cnidaria</taxon>
        <taxon>Anthozoa</taxon>
        <taxon>Hexacorallia</taxon>
        <taxon>Actiniaria</taxon>
        <taxon>Edwardsiidae</taxon>
        <taxon>Nematostella</taxon>
    </lineage>
</organism>
<feature type="repeat" description="WD" evidence="3">
    <location>
        <begin position="107"/>
        <end position="130"/>
    </location>
</feature>
<dbReference type="GO" id="GO:0010506">
    <property type="term" value="P:regulation of autophagy"/>
    <property type="evidence" value="ECO:0007669"/>
    <property type="project" value="InterPro"/>
</dbReference>
<dbReference type="AlphaFoldDB" id="A7S209"/>
<keyword evidence="1 3" id="KW-0853">WD repeat</keyword>
<dbReference type="Pfam" id="PF25178">
    <property type="entry name" value="Beta-prop_WDR41"/>
    <property type="match status" value="1"/>
</dbReference>